<evidence type="ECO:0000313" key="2">
    <source>
        <dbReference type="Proteomes" id="UP001212189"/>
    </source>
</evidence>
<dbReference type="Proteomes" id="UP001212189">
    <property type="component" value="Chromosome"/>
</dbReference>
<gene>
    <name evidence="1" type="ORF">O6P33_04115</name>
</gene>
<name>A0AAE9VTD2_9GAMM</name>
<organism evidence="1 2">
    <name type="scientific">Denitrificimonas caeni</name>
    <dbReference type="NCBI Taxonomy" id="521720"/>
    <lineage>
        <taxon>Bacteria</taxon>
        <taxon>Pseudomonadati</taxon>
        <taxon>Pseudomonadota</taxon>
        <taxon>Gammaproteobacteria</taxon>
        <taxon>Pseudomonadales</taxon>
        <taxon>Pseudomonadaceae</taxon>
        <taxon>Denitrificimonas</taxon>
    </lineage>
</organism>
<keyword evidence="2" id="KW-1185">Reference proteome</keyword>
<dbReference type="EMBL" id="CP114976">
    <property type="protein sequence ID" value="WBE26030.1"/>
    <property type="molecule type" value="Genomic_DNA"/>
</dbReference>
<reference evidence="1 2" key="1">
    <citation type="submission" date="2022-12" db="EMBL/GenBank/DDBJ databases">
        <title>Coexistence and Characterization of a Novel Tigecycline Resistance gene tet(X) variant and blaNDM-1 in a Pseudomonas caeni Isolate of Chicken Origin.</title>
        <authorList>
            <person name="Lu X."/>
            <person name="Zhang L."/>
            <person name="Li R."/>
            <person name="Wang Z."/>
        </authorList>
    </citation>
    <scope>NUCLEOTIDE SEQUENCE [LARGE SCALE GENOMIC DNA]</scope>
    <source>
        <strain evidence="1 2">CE14</strain>
    </source>
</reference>
<evidence type="ECO:0008006" key="3">
    <source>
        <dbReference type="Google" id="ProtNLM"/>
    </source>
</evidence>
<dbReference type="GO" id="GO:0015774">
    <property type="term" value="P:polysaccharide transport"/>
    <property type="evidence" value="ECO:0007669"/>
    <property type="project" value="InterPro"/>
</dbReference>
<dbReference type="Pfam" id="PF05159">
    <property type="entry name" value="Capsule_synth"/>
    <property type="match status" value="1"/>
</dbReference>
<dbReference type="RefSeq" id="WP_269818976.1">
    <property type="nucleotide sequence ID" value="NZ_CP114976.1"/>
</dbReference>
<dbReference type="Gene3D" id="3.40.50.12580">
    <property type="match status" value="1"/>
</dbReference>
<dbReference type="KEGG" id="dce:O6P33_04115"/>
<dbReference type="GO" id="GO:0000271">
    <property type="term" value="P:polysaccharide biosynthetic process"/>
    <property type="evidence" value="ECO:0007669"/>
    <property type="project" value="InterPro"/>
</dbReference>
<dbReference type="SUPFAM" id="SSF53756">
    <property type="entry name" value="UDP-Glycosyltransferase/glycogen phosphorylase"/>
    <property type="match status" value="1"/>
</dbReference>
<dbReference type="InterPro" id="IPR043148">
    <property type="entry name" value="TagF_C"/>
</dbReference>
<dbReference type="CDD" id="cd16438">
    <property type="entry name" value="beta_Kdo_transferase_KpsS_like"/>
    <property type="match status" value="1"/>
</dbReference>
<dbReference type="AlphaFoldDB" id="A0AAE9VTD2"/>
<evidence type="ECO:0000313" key="1">
    <source>
        <dbReference type="EMBL" id="WBE26030.1"/>
    </source>
</evidence>
<dbReference type="InterPro" id="IPR007833">
    <property type="entry name" value="Capsule_polysaccharide_synth"/>
</dbReference>
<proteinExistence type="predicted"/>
<sequence length="387" mass="44449">MKKFSKPHIKIIFLSQSKRQTKQYQLLCKKTELEGTVINIKRPGILGRFVKAGRWLVKNRACIPNWIELQQEKNKVRGGGAGFLYKWLLVLRIYRVLSKFIFEFERAKANVLFVRNGAGYRQTPVIDWCKQQGVSIAYIENGFLPSTIQLDGRGVNCNNSMPRNSGFYMDFVSKNKNSPNKTLVQRPPKVIQSEFDAVELPEKYYFVPFQVPTDTQVLLNSPWIRSMEEFYEVLEKSIGFLPNGFKFVIKEHPSSNIRLDNYYNRNKLIVFANSHNTQNLIENSKAVITLNSTVGIESLLLGKPVITLGDACYNIDGLVSHAESLDVFNSIISAPDKIYYNKLLTNNFIAWLDQVYLIPGKLRDFQSSDSSCLKVKERIEEIYKNSC</sequence>
<accession>A0AAE9VTD2</accession>
<protein>
    <recommendedName>
        <fullName evidence="3">Capsular biosynthesis protein</fullName>
    </recommendedName>
</protein>